<dbReference type="EMBL" id="MJBS01000264">
    <property type="protein sequence ID" value="OHE90410.1"/>
    <property type="molecule type" value="Genomic_DNA"/>
</dbReference>
<dbReference type="AlphaFoldDB" id="A0A1G4AMK0"/>
<reference evidence="1 2" key="1">
    <citation type="submission" date="2016-09" db="EMBL/GenBank/DDBJ databases">
        <authorList>
            <person name="Capua I."/>
            <person name="De Benedictis P."/>
            <person name="Joannis T."/>
            <person name="Lombin L.H."/>
            <person name="Cattoli G."/>
        </authorList>
    </citation>
    <scope>NUCLEOTIDE SEQUENCE [LARGE SCALE GENOMIC DNA]</scope>
    <source>
        <strain evidence="1 2">IMI 309357</strain>
    </source>
</reference>
<organism evidence="1 2">
    <name type="scientific">Colletotrichum orchidophilum</name>
    <dbReference type="NCBI Taxonomy" id="1209926"/>
    <lineage>
        <taxon>Eukaryota</taxon>
        <taxon>Fungi</taxon>
        <taxon>Dikarya</taxon>
        <taxon>Ascomycota</taxon>
        <taxon>Pezizomycotina</taxon>
        <taxon>Sordariomycetes</taxon>
        <taxon>Hypocreomycetidae</taxon>
        <taxon>Glomerellales</taxon>
        <taxon>Glomerellaceae</taxon>
        <taxon>Colletotrichum</taxon>
    </lineage>
</organism>
<name>A0A1G4AMK0_9PEZI</name>
<sequence>MVLATSRDEGDRARCAALRPATRSRSRLPSRIHQTEVIWDEPSQPKRQRVRWLKIRLSVDLRRSHGIVLTCDDSNKSRRLGYFKFLHEGVIGVGFTRKEAEKFLSLKNPLVDRVQAQTEDASL</sequence>
<dbReference type="Proteomes" id="UP000176998">
    <property type="component" value="Unassembled WGS sequence"/>
</dbReference>
<dbReference type="OrthoDB" id="3486565at2759"/>
<evidence type="ECO:0000313" key="2">
    <source>
        <dbReference type="Proteomes" id="UP000176998"/>
    </source>
</evidence>
<dbReference type="RefSeq" id="XP_022467587.1">
    <property type="nucleotide sequence ID" value="XM_022625898.1"/>
</dbReference>
<dbReference type="GeneID" id="34567408"/>
<keyword evidence="2" id="KW-1185">Reference proteome</keyword>
<protein>
    <submittedName>
        <fullName evidence="1">Uncharacterized protein</fullName>
    </submittedName>
</protein>
<gene>
    <name evidence="1" type="ORF">CORC01_14287</name>
</gene>
<proteinExistence type="predicted"/>
<evidence type="ECO:0000313" key="1">
    <source>
        <dbReference type="EMBL" id="OHE90410.1"/>
    </source>
</evidence>
<accession>A0A1G4AMK0</accession>
<comment type="caution">
    <text evidence="1">The sequence shown here is derived from an EMBL/GenBank/DDBJ whole genome shotgun (WGS) entry which is preliminary data.</text>
</comment>